<evidence type="ECO:0000313" key="3">
    <source>
        <dbReference type="Proteomes" id="UP000240283"/>
    </source>
</evidence>
<keyword evidence="1" id="KW-0812">Transmembrane</keyword>
<reference evidence="2 3" key="1">
    <citation type="submission" date="2017-12" db="EMBL/GenBank/DDBJ databases">
        <title>Genomic analysis of a novel phage Vp_R1 lytic to Vibrio parahaemolyticus.</title>
        <authorList>
            <person name="Ren H."/>
            <person name="Li Z."/>
        </authorList>
    </citation>
    <scope>NUCLEOTIDE SEQUENCE [LARGE SCALE GENOMIC DNA]</scope>
</reference>
<keyword evidence="1" id="KW-0472">Membrane</keyword>
<sequence length="114" mass="12976">MVPVIITSIFGLISDWFVGKRKIKEAKIDREVLALTSEEDWNVVQAESSKGSWKDEYWTLIFSIPLILCFFPDMVPHVQAGFEALNNTPDWYINCVLALVAASVGLRSILRFKK</sequence>
<dbReference type="Proteomes" id="UP000240283">
    <property type="component" value="Segment"/>
</dbReference>
<protein>
    <recommendedName>
        <fullName evidence="4">TMhelix containing protein</fullName>
    </recommendedName>
</protein>
<feature type="transmembrane region" description="Helical" evidence="1">
    <location>
        <begin position="91"/>
        <end position="110"/>
    </location>
</feature>
<name>A0A2H5BQ64_9CAUD</name>
<dbReference type="EMBL" id="MG603697">
    <property type="protein sequence ID" value="AUG88479.1"/>
    <property type="molecule type" value="Genomic_DNA"/>
</dbReference>
<feature type="transmembrane region" description="Helical" evidence="1">
    <location>
        <begin position="57"/>
        <end position="79"/>
    </location>
</feature>
<keyword evidence="1" id="KW-1133">Transmembrane helix</keyword>
<organism evidence="2 3">
    <name type="scientific">Vibrio phage Vp_R1</name>
    <dbReference type="NCBI Taxonomy" id="2059867"/>
    <lineage>
        <taxon>Viruses</taxon>
        <taxon>Duplodnaviria</taxon>
        <taxon>Heunggongvirae</taxon>
        <taxon>Uroviricota</taxon>
        <taxon>Caudoviricetes</taxon>
        <taxon>Grimontviridae</taxon>
        <taxon>Dalianvirus</taxon>
        <taxon>Dalianvirus R1</taxon>
    </lineage>
</organism>
<proteinExistence type="predicted"/>
<gene>
    <name evidence="2" type="ORF">VPR_115</name>
</gene>
<evidence type="ECO:0000313" key="2">
    <source>
        <dbReference type="EMBL" id="AUG88479.1"/>
    </source>
</evidence>
<evidence type="ECO:0000256" key="1">
    <source>
        <dbReference type="SAM" id="Phobius"/>
    </source>
</evidence>
<keyword evidence="3" id="KW-1185">Reference proteome</keyword>
<evidence type="ECO:0008006" key="4">
    <source>
        <dbReference type="Google" id="ProtNLM"/>
    </source>
</evidence>
<accession>A0A2H5BQ64</accession>